<reference evidence="1 2" key="1">
    <citation type="journal article" date="2016" name="Nat. Commun.">
        <title>Thousands of microbial genomes shed light on interconnected biogeochemical processes in an aquifer system.</title>
        <authorList>
            <person name="Anantharaman K."/>
            <person name="Brown C.T."/>
            <person name="Hug L.A."/>
            <person name="Sharon I."/>
            <person name="Castelle C.J."/>
            <person name="Probst A.J."/>
            <person name="Thomas B.C."/>
            <person name="Singh A."/>
            <person name="Wilkins M.J."/>
            <person name="Karaoz U."/>
            <person name="Brodie E.L."/>
            <person name="Williams K.H."/>
            <person name="Hubbard S.S."/>
            <person name="Banfield J.F."/>
        </authorList>
    </citation>
    <scope>NUCLEOTIDE SEQUENCE [LARGE SCALE GENOMIC DNA]</scope>
</reference>
<dbReference type="AlphaFoldDB" id="A0A1F6FQV2"/>
<protein>
    <submittedName>
        <fullName evidence="1">Uncharacterized protein</fullName>
    </submittedName>
</protein>
<comment type="caution">
    <text evidence="1">The sequence shown here is derived from an EMBL/GenBank/DDBJ whole genome shotgun (WGS) entry which is preliminary data.</text>
</comment>
<dbReference type="Proteomes" id="UP000179230">
    <property type="component" value="Unassembled WGS sequence"/>
</dbReference>
<proteinExistence type="predicted"/>
<name>A0A1F6FQV2_9BACT</name>
<evidence type="ECO:0000313" key="1">
    <source>
        <dbReference type="EMBL" id="OGG88217.1"/>
    </source>
</evidence>
<evidence type="ECO:0000313" key="2">
    <source>
        <dbReference type="Proteomes" id="UP000179230"/>
    </source>
</evidence>
<gene>
    <name evidence="1" type="ORF">A2592_00425</name>
</gene>
<sequence length="67" mass="7947">MKTETKKYPKHACQYCGAERKYVETIIDDEFSWSEKENIYQPNGFTDMFEHTGNNRCAECEKEWTGV</sequence>
<dbReference type="EMBL" id="MFMT01000026">
    <property type="protein sequence ID" value="OGG88217.1"/>
    <property type="molecule type" value="Genomic_DNA"/>
</dbReference>
<organism evidence="1 2">
    <name type="scientific">Candidatus Kaiserbacteria bacterium RIFOXYD1_FULL_42_15</name>
    <dbReference type="NCBI Taxonomy" id="1798532"/>
    <lineage>
        <taxon>Bacteria</taxon>
        <taxon>Candidatus Kaiseribacteriota</taxon>
    </lineage>
</organism>
<accession>A0A1F6FQV2</accession>